<accession>A0ACB9DKW1</accession>
<evidence type="ECO:0000313" key="1">
    <source>
        <dbReference type="EMBL" id="KAI3747136.1"/>
    </source>
</evidence>
<dbReference type="Proteomes" id="UP001055879">
    <property type="component" value="Linkage Group LG03"/>
</dbReference>
<gene>
    <name evidence="1" type="ORF">L6452_09583</name>
</gene>
<organism evidence="1 2">
    <name type="scientific">Arctium lappa</name>
    <name type="common">Greater burdock</name>
    <name type="synonym">Lappa major</name>
    <dbReference type="NCBI Taxonomy" id="4217"/>
    <lineage>
        <taxon>Eukaryota</taxon>
        <taxon>Viridiplantae</taxon>
        <taxon>Streptophyta</taxon>
        <taxon>Embryophyta</taxon>
        <taxon>Tracheophyta</taxon>
        <taxon>Spermatophyta</taxon>
        <taxon>Magnoliopsida</taxon>
        <taxon>eudicotyledons</taxon>
        <taxon>Gunneridae</taxon>
        <taxon>Pentapetalae</taxon>
        <taxon>asterids</taxon>
        <taxon>campanulids</taxon>
        <taxon>Asterales</taxon>
        <taxon>Asteraceae</taxon>
        <taxon>Carduoideae</taxon>
        <taxon>Cardueae</taxon>
        <taxon>Arctiinae</taxon>
        <taxon>Arctium</taxon>
    </lineage>
</organism>
<dbReference type="EMBL" id="CM042049">
    <property type="protein sequence ID" value="KAI3747136.1"/>
    <property type="molecule type" value="Genomic_DNA"/>
</dbReference>
<name>A0ACB9DKW1_ARCLA</name>
<comment type="caution">
    <text evidence="1">The sequence shown here is derived from an EMBL/GenBank/DDBJ whole genome shotgun (WGS) entry which is preliminary data.</text>
</comment>
<protein>
    <submittedName>
        <fullName evidence="1">Uncharacterized protein</fullName>
    </submittedName>
</protein>
<reference evidence="1 2" key="2">
    <citation type="journal article" date="2022" name="Mol. Ecol. Resour.">
        <title>The genomes of chicory, endive, great burdock and yacon provide insights into Asteraceae paleo-polyploidization history and plant inulin production.</title>
        <authorList>
            <person name="Fan W."/>
            <person name="Wang S."/>
            <person name="Wang H."/>
            <person name="Wang A."/>
            <person name="Jiang F."/>
            <person name="Liu H."/>
            <person name="Zhao H."/>
            <person name="Xu D."/>
            <person name="Zhang Y."/>
        </authorList>
    </citation>
    <scope>NUCLEOTIDE SEQUENCE [LARGE SCALE GENOMIC DNA]</scope>
    <source>
        <strain evidence="2">cv. Niubang</strain>
    </source>
</reference>
<reference evidence="2" key="1">
    <citation type="journal article" date="2022" name="Mol. Ecol. Resour.">
        <title>The genomes of chicory, endive, great burdock and yacon provide insights into Asteraceae palaeo-polyploidization history and plant inulin production.</title>
        <authorList>
            <person name="Fan W."/>
            <person name="Wang S."/>
            <person name="Wang H."/>
            <person name="Wang A."/>
            <person name="Jiang F."/>
            <person name="Liu H."/>
            <person name="Zhao H."/>
            <person name="Xu D."/>
            <person name="Zhang Y."/>
        </authorList>
    </citation>
    <scope>NUCLEOTIDE SEQUENCE [LARGE SCALE GENOMIC DNA]</scope>
    <source>
        <strain evidence="2">cv. Niubang</strain>
    </source>
</reference>
<keyword evidence="2" id="KW-1185">Reference proteome</keyword>
<proteinExistence type="predicted"/>
<evidence type="ECO:0000313" key="2">
    <source>
        <dbReference type="Proteomes" id="UP001055879"/>
    </source>
</evidence>
<sequence length="565" mass="65547">MSFSDDEEKIAKLRIENKNLASSVDYYSKRSKRYSDERKILREEVSALKMLNADLLQQTSGLNDENILNLKAENTELKRKIFDLEDQIVQIQQVASVESFEKKIKNPKDAKVELQKKISDLEQKMVKDRDDFENEKKTFAKKFSDFSRKTAEEKKTVELKCIKLSQQISDFEKVIILEREKFEKKKTIEQRNVGIFKEIFGQRTNDEKEQKAKSEFKEEIDRLVRERDSYSSKIKELEDIVSMVVVTEQTTPESQIHKPRDDSVDSECTHRRRRRRYAEEKLVWKVKPVDEEKNDEKKEEKKGKKEEKNSNKSFVHESKANKNKVMKDTTLFLKKQGEDLILIQIYVEDIILGSTNPKFCKNFSKIMEALFEMSMMGERIFFLGLQVKQSSDGIFINQLKYIDDILKKFNMTESSVMKTPMATDTLMDADLSGKYVDPKTYCSMIGSLLYLTASRPDIMFATCFCARYQANPKEPHIIAVKRILRYLKGTLELGLWYPKDSGFDLTAYTDADYAGCKLDRKSTSGSCQFLGDKLVSWTSKKENCVSTSTDEAEYIAVASCCSQIL</sequence>